<dbReference type="InParanoid" id="A0A316W0J7"/>
<evidence type="ECO:0000313" key="3">
    <source>
        <dbReference type="Proteomes" id="UP000245783"/>
    </source>
</evidence>
<name>A0A316W0J7_9BASI</name>
<accession>A0A316W0J7</accession>
<feature type="region of interest" description="Disordered" evidence="1">
    <location>
        <begin position="1"/>
        <end position="68"/>
    </location>
</feature>
<sequence length="149" mass="16350">MKPMRGKKLYSGGTSESAFRREKSRKQAKVLAVANLRRAQRRPPTSSSSRTSHTCKSASTPTLANFGTPSCTAAQGGLRQRDEKQVAAQQLLTVSIPLPSLDVYCGRARETEHLKCVRGICKTGVRTVCVGDIEFPDHRQGDIREHRAA</sequence>
<proteinExistence type="predicted"/>
<dbReference type="GeneID" id="37032226"/>
<keyword evidence="3" id="KW-1185">Reference proteome</keyword>
<gene>
    <name evidence="2" type="ORF">IE81DRAFT_141333</name>
</gene>
<dbReference type="RefSeq" id="XP_025369403.1">
    <property type="nucleotide sequence ID" value="XM_025510356.1"/>
</dbReference>
<dbReference type="Proteomes" id="UP000245783">
    <property type="component" value="Unassembled WGS sequence"/>
</dbReference>
<dbReference type="AlphaFoldDB" id="A0A316W0J7"/>
<organism evidence="2 3">
    <name type="scientific">Ceraceosorus guamensis</name>
    <dbReference type="NCBI Taxonomy" id="1522189"/>
    <lineage>
        <taxon>Eukaryota</taxon>
        <taxon>Fungi</taxon>
        <taxon>Dikarya</taxon>
        <taxon>Basidiomycota</taxon>
        <taxon>Ustilaginomycotina</taxon>
        <taxon>Exobasidiomycetes</taxon>
        <taxon>Ceraceosorales</taxon>
        <taxon>Ceraceosoraceae</taxon>
        <taxon>Ceraceosorus</taxon>
    </lineage>
</organism>
<reference evidence="2 3" key="1">
    <citation type="journal article" date="2018" name="Mol. Biol. Evol.">
        <title>Broad Genomic Sampling Reveals a Smut Pathogenic Ancestry of the Fungal Clade Ustilaginomycotina.</title>
        <authorList>
            <person name="Kijpornyongpan T."/>
            <person name="Mondo S.J."/>
            <person name="Barry K."/>
            <person name="Sandor L."/>
            <person name="Lee J."/>
            <person name="Lipzen A."/>
            <person name="Pangilinan J."/>
            <person name="LaButti K."/>
            <person name="Hainaut M."/>
            <person name="Henrissat B."/>
            <person name="Grigoriev I.V."/>
            <person name="Spatafora J.W."/>
            <person name="Aime M.C."/>
        </authorList>
    </citation>
    <scope>NUCLEOTIDE SEQUENCE [LARGE SCALE GENOMIC DNA]</scope>
    <source>
        <strain evidence="2 3">MCA 4658</strain>
    </source>
</reference>
<evidence type="ECO:0000313" key="2">
    <source>
        <dbReference type="EMBL" id="PWN42243.1"/>
    </source>
</evidence>
<feature type="compositionally biased region" description="Low complexity" evidence="1">
    <location>
        <begin position="42"/>
        <end position="52"/>
    </location>
</feature>
<dbReference type="EMBL" id="KZ819382">
    <property type="protein sequence ID" value="PWN42243.1"/>
    <property type="molecule type" value="Genomic_DNA"/>
</dbReference>
<feature type="compositionally biased region" description="Polar residues" evidence="1">
    <location>
        <begin position="54"/>
        <end position="68"/>
    </location>
</feature>
<protein>
    <submittedName>
        <fullName evidence="2">Uncharacterized protein</fullName>
    </submittedName>
</protein>
<evidence type="ECO:0000256" key="1">
    <source>
        <dbReference type="SAM" id="MobiDB-lite"/>
    </source>
</evidence>